<evidence type="ECO:0000259" key="2">
    <source>
        <dbReference type="Pfam" id="PF25340"/>
    </source>
</evidence>
<dbReference type="EMBL" id="JAWDGP010005868">
    <property type="protein sequence ID" value="KAK3750600.1"/>
    <property type="molecule type" value="Genomic_DNA"/>
</dbReference>
<evidence type="ECO:0000256" key="1">
    <source>
        <dbReference type="SAM" id="MobiDB-lite"/>
    </source>
</evidence>
<reference evidence="3" key="1">
    <citation type="journal article" date="2023" name="G3 (Bethesda)">
        <title>A reference genome for the long-term kleptoplast-retaining sea slug Elysia crispata morphotype clarki.</title>
        <authorList>
            <person name="Eastman K.E."/>
            <person name="Pendleton A.L."/>
            <person name="Shaikh M.A."/>
            <person name="Suttiyut T."/>
            <person name="Ogas R."/>
            <person name="Tomko P."/>
            <person name="Gavelis G."/>
            <person name="Widhalm J.R."/>
            <person name="Wisecaver J.H."/>
        </authorList>
    </citation>
    <scope>NUCLEOTIDE SEQUENCE</scope>
    <source>
        <strain evidence="3">ECLA1</strain>
    </source>
</reference>
<organism evidence="3 4">
    <name type="scientific">Elysia crispata</name>
    <name type="common">lettuce slug</name>
    <dbReference type="NCBI Taxonomy" id="231223"/>
    <lineage>
        <taxon>Eukaryota</taxon>
        <taxon>Metazoa</taxon>
        <taxon>Spiralia</taxon>
        <taxon>Lophotrochozoa</taxon>
        <taxon>Mollusca</taxon>
        <taxon>Gastropoda</taxon>
        <taxon>Heterobranchia</taxon>
        <taxon>Euthyneura</taxon>
        <taxon>Panpulmonata</taxon>
        <taxon>Sacoglossa</taxon>
        <taxon>Placobranchoidea</taxon>
        <taxon>Plakobranchidae</taxon>
        <taxon>Elysia</taxon>
    </lineage>
</organism>
<dbReference type="InterPro" id="IPR039779">
    <property type="entry name" value="RFX-like"/>
</dbReference>
<evidence type="ECO:0000313" key="4">
    <source>
        <dbReference type="Proteomes" id="UP001283361"/>
    </source>
</evidence>
<dbReference type="GO" id="GO:0000981">
    <property type="term" value="F:DNA-binding transcription factor activity, RNA polymerase II-specific"/>
    <property type="evidence" value="ECO:0007669"/>
    <property type="project" value="TreeGrafter"/>
</dbReference>
<dbReference type="Proteomes" id="UP001283361">
    <property type="component" value="Unassembled WGS sequence"/>
</dbReference>
<evidence type="ECO:0000313" key="3">
    <source>
        <dbReference type="EMBL" id="KAK3750600.1"/>
    </source>
</evidence>
<dbReference type="InterPro" id="IPR057321">
    <property type="entry name" value="RFX1-4/6/8-like_BCD"/>
</dbReference>
<dbReference type="PANTHER" id="PTHR12619:SF28">
    <property type="entry name" value="DNA-BINDING PROTEIN RFX6"/>
    <property type="match status" value="1"/>
</dbReference>
<feature type="compositionally biased region" description="Polar residues" evidence="1">
    <location>
        <begin position="490"/>
        <end position="520"/>
    </location>
</feature>
<dbReference type="GO" id="GO:0000978">
    <property type="term" value="F:RNA polymerase II cis-regulatory region sequence-specific DNA binding"/>
    <property type="evidence" value="ECO:0007669"/>
    <property type="project" value="TreeGrafter"/>
</dbReference>
<gene>
    <name evidence="3" type="ORF">RRG08_007109</name>
</gene>
<dbReference type="Pfam" id="PF25340">
    <property type="entry name" value="BCD_RFX"/>
    <property type="match status" value="1"/>
</dbReference>
<dbReference type="PANTHER" id="PTHR12619">
    <property type="entry name" value="RFX TRANSCRIPTION FACTOR FAMILY"/>
    <property type="match status" value="1"/>
</dbReference>
<feature type="compositionally biased region" description="Basic residues" evidence="1">
    <location>
        <begin position="678"/>
        <end position="687"/>
    </location>
</feature>
<name>A0AAE1D104_9GAST</name>
<protein>
    <recommendedName>
        <fullName evidence="2">RFX1-4/6/8-like BCD domain-containing protein</fullName>
    </recommendedName>
</protein>
<feature type="region of interest" description="Disordered" evidence="1">
    <location>
        <begin position="466"/>
        <end position="520"/>
    </location>
</feature>
<feature type="region of interest" description="Disordered" evidence="1">
    <location>
        <begin position="677"/>
        <end position="700"/>
    </location>
</feature>
<proteinExistence type="predicted"/>
<accession>A0AAE1D104</accession>
<comment type="caution">
    <text evidence="3">The sequence shown here is derived from an EMBL/GenBank/DDBJ whole genome shotgun (WGS) entry which is preliminary data.</text>
</comment>
<feature type="domain" description="RFX1-4/6/8-like BCD" evidence="2">
    <location>
        <begin position="1"/>
        <end position="273"/>
    </location>
</feature>
<dbReference type="AlphaFoldDB" id="A0AAE1D104"/>
<sequence>MMYKTHCQCVLDTAINGNFQEIQNFLLHFWQGLPEHLLALVQSDVIVDIICVCDSILYKVLIDVLIPATMQEMPETLLCDIRNFAKHWESWVSSALENLPDRLLDQKLPVARRFAQSLKRQTSFLHLAQTARPVLYDATLVNAMIADVERIDISSISSQAFQMGGTTSSEDEDEQLNAEFLREFKELLRKQATVEAFTEWLDILVEQKVIKPSKQNGKIFKKRAQAYLLKWSFFGARVMHNLTLNNAQSFASFHLIRMLLDEYVLLAVEGQLHAEAETVLQAVLEKHMQPDDTGAKLNLQQPAGTCFVANQNRSGCHVDILKREAALEQVKGYPSRPEPLQAEDRNLAMLPRPVVSLGAQPMATAAQAISSSGNPLLTPPSSPVVTNQNAVRSSVISLAPNTGFTGVNQGFSNSLGNYIYGGNVPNDHCSAKTDSSPYSIDGLGLQGSFSTAGHHNEDSYRQLFHYNNHNSNSSSLQKRQFAPLQDSDEGNNCANKSMSGTLSYDSNKTSPPDLNNENKKNSVISRNEQDHLITSSPLHHVTAISSVSGFSYNYNNNTNNNMDSFAKVTATSMGTTTSRASDSYNNIASSTTNSGSRDNISMNSGSVAAVAVGNAGDAARHGGGFTTGNIYTPHPYHHHHHYPQHHYPASVLAHHHHHFYHANSTNLAAQPGLTNSFYHHHHHHHQPQSHQQQQQQHQTQLQPFYNISKHAENFEQTHNYSSYLDGLHQHHTQETLPTYLSAFGSTASSFQPGYPASGGGGVSLGGHMSGGGVASAVGGVGSSGGSGSAFNVVHSQYTASSASFVPQSHGIQQSTDFFSSSMFHPTTAGPSKPVAEHVPVIQQSFPIVASAAAVGHFQNEARDPLNLLDKTYGLGGKTKEALSVYSGGGGACQSPRTMSHHSMLPHVHGPSLPHFPGEDYLTSVGLGMSSMLAADPDIFSSFADSAPLPSIGSVFLS</sequence>
<feature type="compositionally biased region" description="Low complexity" evidence="1">
    <location>
        <begin position="688"/>
        <end position="700"/>
    </location>
</feature>
<keyword evidence="4" id="KW-1185">Reference proteome</keyword>